<keyword evidence="1" id="KW-0472">Membrane</keyword>
<reference evidence="2" key="1">
    <citation type="submission" date="2024-07" db="EMBL/GenBank/DDBJ databases">
        <title>Complete genome sequence of Verrucomicrobiaceae bacterium NT6N.</title>
        <authorList>
            <person name="Huang C."/>
            <person name="Takami H."/>
            <person name="Hamasaki K."/>
        </authorList>
    </citation>
    <scope>NUCLEOTIDE SEQUENCE</scope>
    <source>
        <strain evidence="2">NT6N</strain>
    </source>
</reference>
<keyword evidence="1" id="KW-1133">Transmembrane helix</keyword>
<dbReference type="EMBL" id="AP026866">
    <property type="protein sequence ID" value="BDS06560.1"/>
    <property type="molecule type" value="Genomic_DNA"/>
</dbReference>
<evidence type="ECO:0000256" key="1">
    <source>
        <dbReference type="SAM" id="Phobius"/>
    </source>
</evidence>
<dbReference type="KEGG" id="osu:NT6N_16000"/>
<sequence length="1217" mass="132645">MNNFSKPSHQPGFALVATISIMVLLVMIALALLSLATLESRSGDDDKAIAQANARMALMLAIGDLQKNVGPDQRVTATAAILEEPEGLNTIQNRHWAGVWRTDRLKAETETITGQSPLIYRKEVESGALESDSGTIVDRRMEDYDRKAEVLTWLVSRPGLSQLPDPLTFASSDAVEMVGNGSASSSDHVRVPRVSMTNGSFAWWVSDDNAKARFNLSGTGNDEAPAWLHPVKNGIDVMTNLANYNAFSRIDRARSVTNGTGDLSLRVNGTSSEDFKKRFHDVSFQSAGVIADSLNGGMRRDLTAFIANGTLPAAGPLKPEITADTPIIDATTLREISPKFGMLKTWAELAGQITSQDSIDVIPPEAAANAIQGFMTSPSQSSGGPAIQSQKTAPVHPVIVDAGITYGMSLVDMGPASDSDPSIRRCRFRYHYFPRVVLWNPYQVELKAADYAVQISMPHAFSTQVNVAATGSTPARTINQHYCTPNAVTQNPNNNLPHRPVFSIKGAKFLPGQALLFTADSSAVNGPGDTIAWGPNSVSRKDDSVTSVTSSISSYPLSCDNPLPLTTSFMMEFHYVYHFDPKEVTYAILPIKDAGNGGGYKQFWYKLWQVKGNDGPGSIAAIQSNNTTDYPPLQFIAQTEDGTWGSDAPWIAGIPSASTEKLSMTEDGTRPYYRGKWGHRLPWLIETNENRTIKAGDYNIPFLDYNLLGNHNIRSNWFFRSPVEIGFRASAAAGRYFHGYLMDDFYSWDWNDPTLGPVSVAGVNQVSPFGAPALFGNIRFPLISVPTRKTPPLTVGAFQHAPLSLFAWQPTFAVGNSLADIRCRRDRTVNYVPPGQDNVSAPSTASWSMGVHRRMWSKYRQTQLDSEMDRQAFIYDLSYEANHALWDRYFLSSLPRSYTAADTPPNQRIFSLLGRTDPATDALDGNKAASQLMIDGAFNVNSTSVEAWAALFASFRDASGLDIDGSISGNDIYSHLLQPTGKKYSNGGAYDEASWNGYHQLNDTQIRELAKEVVAEVKRRGPFLSLSDFVNRRLVNPPSSSGSETDVTRTGLKGTLQAALDRTEINQAALETQPIAKDEYVMRAGGEGQVVYGNTYPDPTFPLVGGNGSHGAKPDHNHFADSKMVGTPAQLTQADMLQKLGSVLSARGDTFTIRAYGESKDANGNVKARAWAEAVVQRTPKPILADDTGIDCAPDGAGVFGRSFVIVSFRWLNPEEV</sequence>
<feature type="transmembrane region" description="Helical" evidence="1">
    <location>
        <begin position="12"/>
        <end position="36"/>
    </location>
</feature>
<gene>
    <name evidence="2" type="ORF">NT6N_16000</name>
</gene>
<proteinExistence type="predicted"/>
<keyword evidence="1" id="KW-0812">Transmembrane</keyword>
<evidence type="ECO:0000313" key="2">
    <source>
        <dbReference type="EMBL" id="BDS06560.1"/>
    </source>
</evidence>
<organism evidence="2">
    <name type="scientific">Oceaniferula spumae</name>
    <dbReference type="NCBI Taxonomy" id="2979115"/>
    <lineage>
        <taxon>Bacteria</taxon>
        <taxon>Pseudomonadati</taxon>
        <taxon>Verrucomicrobiota</taxon>
        <taxon>Verrucomicrobiia</taxon>
        <taxon>Verrucomicrobiales</taxon>
        <taxon>Verrucomicrobiaceae</taxon>
        <taxon>Oceaniferula</taxon>
    </lineage>
</organism>
<protein>
    <recommendedName>
        <fullName evidence="3">Verru_Chthon cassette protein A</fullName>
    </recommendedName>
</protein>
<name>A0AAT9FKR2_9BACT</name>
<dbReference type="AlphaFoldDB" id="A0AAT9FKR2"/>
<accession>A0AAT9FKR2</accession>
<evidence type="ECO:0008006" key="3">
    <source>
        <dbReference type="Google" id="ProtNLM"/>
    </source>
</evidence>